<accession>A0A0U9H5M5</accession>
<dbReference type="RefSeq" id="WP_274520971.1">
    <property type="nucleotide sequence ID" value="NZ_BBXV01000023.1"/>
</dbReference>
<proteinExistence type="predicted"/>
<dbReference type="AlphaFoldDB" id="A0A0U9H5M5"/>
<evidence type="ECO:0000313" key="1">
    <source>
        <dbReference type="EMBL" id="GAQ18021.1"/>
    </source>
</evidence>
<reference evidence="2" key="1">
    <citation type="submission" date="2015-07" db="EMBL/GenBank/DDBJ databases">
        <title>Draft Genome Sequence of Oceanobacillus picturae Heshi-B3 that Was Isolated from Fermented Rice Bran with Aging Salted Mackerel, Which Was Named Heshiko as Traditional Fermented Seafood in Japan.</title>
        <authorList>
            <person name="Akuzawa S."/>
            <person name="Nakagawa J."/>
            <person name="Kanekatsu T."/>
            <person name="Kanesaki Y."/>
            <person name="Suzuki T."/>
        </authorList>
    </citation>
    <scope>NUCLEOTIDE SEQUENCE [LARGE SCALE GENOMIC DNA]</scope>
    <source>
        <strain evidence="2">Heshi-B3</strain>
    </source>
</reference>
<comment type="caution">
    <text evidence="1">The sequence shown here is derived from an EMBL/GenBank/DDBJ whole genome shotgun (WGS) entry which is preliminary data.</text>
</comment>
<dbReference type="Proteomes" id="UP000052946">
    <property type="component" value="Unassembled WGS sequence"/>
</dbReference>
<dbReference type="EMBL" id="BBXV01000023">
    <property type="protein sequence ID" value="GAQ18021.1"/>
    <property type="molecule type" value="Genomic_DNA"/>
</dbReference>
<gene>
    <name evidence="1" type="ORF">OPHB3_1960</name>
</gene>
<protein>
    <submittedName>
        <fullName evidence="1">Recombination protein RecR</fullName>
    </submittedName>
</protein>
<organism evidence="1 2">
    <name type="scientific">Oceanobacillus picturae</name>
    <dbReference type="NCBI Taxonomy" id="171693"/>
    <lineage>
        <taxon>Bacteria</taxon>
        <taxon>Bacillati</taxon>
        <taxon>Bacillota</taxon>
        <taxon>Bacilli</taxon>
        <taxon>Bacillales</taxon>
        <taxon>Bacillaceae</taxon>
        <taxon>Oceanobacillus</taxon>
    </lineage>
</organism>
<name>A0A0U9H5M5_9BACI</name>
<sequence>MEDMKIKHLLEKISETDEEVLFRLSFSVMGEHREIWFTEKKHP</sequence>
<evidence type="ECO:0000313" key="2">
    <source>
        <dbReference type="Proteomes" id="UP000052946"/>
    </source>
</evidence>
<reference evidence="1 2" key="2">
    <citation type="journal article" date="2016" name="Genome Announc.">
        <title>Draft Genome Sequence of Oceanobacillus picturae Heshi-B3, Isolated from Fermented Rice Bran in a Traditional Japanese Seafood Dish.</title>
        <authorList>
            <person name="Akuzawa S."/>
            <person name="Nagaoka J."/>
            <person name="Kanekatsu M."/>
            <person name="Kanesaki Y."/>
            <person name="Suzuki T."/>
        </authorList>
    </citation>
    <scope>NUCLEOTIDE SEQUENCE [LARGE SCALE GENOMIC DNA]</scope>
    <source>
        <strain evidence="1 2">Heshi-B3</strain>
    </source>
</reference>